<evidence type="ECO:0000313" key="4">
    <source>
        <dbReference type="Proteomes" id="UP000075880"/>
    </source>
</evidence>
<reference evidence="3" key="1">
    <citation type="submission" date="2024-04" db="UniProtKB">
        <authorList>
            <consortium name="EnsemblMetazoa"/>
        </authorList>
    </citation>
    <scope>IDENTIFICATION</scope>
    <source>
        <strain evidence="3">EBRO</strain>
    </source>
</reference>
<feature type="region of interest" description="Disordered" evidence="2">
    <location>
        <begin position="811"/>
        <end position="849"/>
    </location>
</feature>
<feature type="region of interest" description="Disordered" evidence="2">
    <location>
        <begin position="475"/>
        <end position="527"/>
    </location>
</feature>
<dbReference type="Proteomes" id="UP000075880">
    <property type="component" value="Unassembled WGS sequence"/>
</dbReference>
<organism evidence="3 4">
    <name type="scientific">Anopheles atroparvus</name>
    <name type="common">European mosquito</name>
    <dbReference type="NCBI Taxonomy" id="41427"/>
    <lineage>
        <taxon>Eukaryota</taxon>
        <taxon>Metazoa</taxon>
        <taxon>Ecdysozoa</taxon>
        <taxon>Arthropoda</taxon>
        <taxon>Hexapoda</taxon>
        <taxon>Insecta</taxon>
        <taxon>Pterygota</taxon>
        <taxon>Neoptera</taxon>
        <taxon>Endopterygota</taxon>
        <taxon>Diptera</taxon>
        <taxon>Nematocera</taxon>
        <taxon>Culicoidea</taxon>
        <taxon>Culicidae</taxon>
        <taxon>Anophelinae</taxon>
        <taxon>Anopheles</taxon>
    </lineage>
</organism>
<feature type="compositionally biased region" description="Low complexity" evidence="2">
    <location>
        <begin position="368"/>
        <end position="392"/>
    </location>
</feature>
<evidence type="ECO:0000256" key="2">
    <source>
        <dbReference type="SAM" id="MobiDB-lite"/>
    </source>
</evidence>
<feature type="compositionally biased region" description="Pro residues" evidence="2">
    <location>
        <begin position="347"/>
        <end position="367"/>
    </location>
</feature>
<feature type="compositionally biased region" description="Low complexity" evidence="2">
    <location>
        <begin position="828"/>
        <end position="841"/>
    </location>
</feature>
<evidence type="ECO:0008006" key="5">
    <source>
        <dbReference type="Google" id="ProtNLM"/>
    </source>
</evidence>
<feature type="compositionally biased region" description="Low complexity" evidence="2">
    <location>
        <begin position="475"/>
        <end position="509"/>
    </location>
</feature>
<feature type="compositionally biased region" description="Gly residues" evidence="2">
    <location>
        <begin position="813"/>
        <end position="827"/>
    </location>
</feature>
<protein>
    <recommendedName>
        <fullName evidence="5">Tuberous sclerosis 1</fullName>
    </recommendedName>
</protein>
<feature type="coiled-coil region" evidence="1">
    <location>
        <begin position="1025"/>
        <end position="1298"/>
    </location>
</feature>
<dbReference type="Pfam" id="PF04388">
    <property type="entry name" value="Hamartin"/>
    <property type="match status" value="2"/>
</dbReference>
<keyword evidence="1" id="KW-0175">Coiled coil</keyword>
<keyword evidence="4" id="KW-1185">Reference proteome</keyword>
<dbReference type="EnsemblMetazoa" id="ENSAATROPT000114">
    <property type="protein sequence ID" value="ENSAATROPP000108"/>
    <property type="gene ID" value="ENSAATROPG000088"/>
</dbReference>
<accession>A0AAG5CNF5</accession>
<dbReference type="InterPro" id="IPR007483">
    <property type="entry name" value="Hamartin"/>
</dbReference>
<feature type="compositionally biased region" description="Gly residues" evidence="2">
    <location>
        <begin position="1383"/>
        <end position="1392"/>
    </location>
</feature>
<dbReference type="PANTHER" id="PTHR15154">
    <property type="entry name" value="HAMARTIN"/>
    <property type="match status" value="1"/>
</dbReference>
<evidence type="ECO:0000313" key="3">
    <source>
        <dbReference type="EnsemblMetazoa" id="ENSAATROPP000108"/>
    </source>
</evidence>
<sequence length="1392" mass="153544">MDVPKLFDDLESNNMERVDEAKRRFQEIFTSTKESWLAYNMMEYFGQTSSVRIVDILVKVQHPHDKHIFDKLSEWIRGGVSKTLGLTLFGHIIQKRPLWLYKVGSHPLVKDVLKLSKVEKDISSLINAVLCIIDLLPVIPLVMGSFVQDLFDVFNYLATWNQNEAQLPEYQLIHLQFGLYELFTRLYGMYPCNFVAFLKQEYASSGGRQAVFQHTIKPLLDTVKIHPRLVLSDRDSETSQQRWKNMEPHDVVNECARMSLEYLEPQALEGPQSQLVGIGTGGNAGGNECPCYMTPIKPIEYTAGSGDGGDTFEFHWKANVNYFNTCSLDQQLSTIATQNAFLSPNMQPTPPPTSTSTVPPPHTPIPTPSFSIPAHPTPQPAAAHGASPPEAAVEATPETTPLKDTKQTTGSSATGPLPSRAHPNTVKPITGRAIYTSHQPASPIKKDAGQSHFPYDDTPPVVTSKRLLRVVSQRQSQLQLSEASTALTGTTTTTSTTTASSSVPSSPLPIDQLHQSHPLHQPPFAPNPPLSMATTPLITASPKASRNESPMVPIAAASARPTGADHQLIISQEDQEVNDINSPHMMHHSQSLPVDTTAVKLRDLCADEDPDQVEGSPCSAGGLHFKNSQSVINYTRRRLHSHCLVDSSDPYYSTGTSPADTSGNFLRNGSSMASQLLGVYGGGSVPTGDPAGRGTIVNFPTQLPEPLQLYQNPQQVQQQHQQQLQPQQHNYFHNQCHHHIHLHHQHHHHHHHGQQQLGGQASVGLHPRRHSLPDLKHFALKVDPKLLVGSLGTAAVPKRDRDRHQVVQVMGGETNGAGGGVGVGGNSGSSSEGVGSNADSSPSEEEAISAATHFHRKQEQLARNQELFQQLRNNLTNVVAAPPNCYPARASGTPQYQGLTRSRLDREESLGGGGGGGGTGGPGGVGGTVMASATISTATQTIISWPQPYEQIFYGILQEELRFKNSMSQLQHDKQVQCFVSGRIDPRKVLDQYVEMCAKNRAALAECGGNRSALPEAYYHDHIRLLHLQLQYERHRREIHAERNRRLLGKSRKIRALEQNNDALKDQVARLTREIASLNEELSMVRRKTNGELQEASRECVRWKEALYGEQERGKELMLKIEALQVAIKDETSQRRDIQLQLEQAQGELFDLRNELRQALGKADLGQQYREELTRLQSELIMLGEVQLRCKEKMAELDRLRAREAEIALMKANYHEEWKELKFALQQKSAQLDTAKERQAELEQQLIKREETVTLQKRTLKAVKEEYQEKFKALESKYEAQKAIIIRMEDTIEELRVNSCVAKSPDSDRTDAVGSLDHTSPLSISLASSEGLSEIRNLSALVAQNSAGLGAQLGGGNAMPSSMVNSGISGGELDSNLPTPTTSGGGLPMPDP</sequence>
<dbReference type="GO" id="GO:0051726">
    <property type="term" value="P:regulation of cell cycle"/>
    <property type="evidence" value="ECO:0007669"/>
    <property type="project" value="TreeGrafter"/>
</dbReference>
<name>A0AAG5CNF5_ANOAO</name>
<dbReference type="GO" id="GO:0008285">
    <property type="term" value="P:negative regulation of cell population proliferation"/>
    <property type="evidence" value="ECO:0007669"/>
    <property type="project" value="TreeGrafter"/>
</dbReference>
<dbReference type="PANTHER" id="PTHR15154:SF2">
    <property type="entry name" value="HAMARTIN"/>
    <property type="match status" value="1"/>
</dbReference>
<proteinExistence type="predicted"/>
<feature type="region of interest" description="Disordered" evidence="2">
    <location>
        <begin position="1362"/>
        <end position="1392"/>
    </location>
</feature>
<evidence type="ECO:0000256" key="1">
    <source>
        <dbReference type="SAM" id="Coils"/>
    </source>
</evidence>
<feature type="region of interest" description="Disordered" evidence="2">
    <location>
        <begin position="342"/>
        <end position="426"/>
    </location>
</feature>
<dbReference type="GO" id="GO:0033596">
    <property type="term" value="C:TSC1-TSC2 complex"/>
    <property type="evidence" value="ECO:0007669"/>
    <property type="project" value="TreeGrafter"/>
</dbReference>
<dbReference type="GO" id="GO:0032007">
    <property type="term" value="P:negative regulation of TOR signaling"/>
    <property type="evidence" value="ECO:0007669"/>
    <property type="project" value="TreeGrafter"/>
</dbReference>